<accession>A0A5B0R696</accession>
<dbReference type="Proteomes" id="UP000325313">
    <property type="component" value="Unassembled WGS sequence"/>
</dbReference>
<feature type="region of interest" description="Disordered" evidence="1">
    <location>
        <begin position="1"/>
        <end position="32"/>
    </location>
</feature>
<name>A0A5B0R696_PUCGR</name>
<organism evidence="2 3">
    <name type="scientific">Puccinia graminis f. sp. tritici</name>
    <dbReference type="NCBI Taxonomy" id="56615"/>
    <lineage>
        <taxon>Eukaryota</taxon>
        <taxon>Fungi</taxon>
        <taxon>Dikarya</taxon>
        <taxon>Basidiomycota</taxon>
        <taxon>Pucciniomycotina</taxon>
        <taxon>Pucciniomycetes</taxon>
        <taxon>Pucciniales</taxon>
        <taxon>Pucciniaceae</taxon>
        <taxon>Puccinia</taxon>
    </lineage>
</organism>
<evidence type="ECO:0000313" key="3">
    <source>
        <dbReference type="Proteomes" id="UP000325313"/>
    </source>
</evidence>
<protein>
    <submittedName>
        <fullName evidence="2">Uncharacterized protein</fullName>
    </submittedName>
</protein>
<proteinExistence type="predicted"/>
<feature type="compositionally biased region" description="Basic and acidic residues" evidence="1">
    <location>
        <begin position="11"/>
        <end position="32"/>
    </location>
</feature>
<evidence type="ECO:0000256" key="1">
    <source>
        <dbReference type="SAM" id="MobiDB-lite"/>
    </source>
</evidence>
<evidence type="ECO:0000313" key="2">
    <source>
        <dbReference type="EMBL" id="KAA1121156.1"/>
    </source>
</evidence>
<dbReference type="EMBL" id="VDEP01000239">
    <property type="protein sequence ID" value="KAA1121156.1"/>
    <property type="molecule type" value="Genomic_DNA"/>
</dbReference>
<gene>
    <name evidence="2" type="ORF">PGTUg99_020520</name>
</gene>
<reference evidence="2 3" key="1">
    <citation type="submission" date="2019-05" db="EMBL/GenBank/DDBJ databases">
        <title>Emergence of the Ug99 lineage of the wheat stem rust pathogen through somatic hybridization.</title>
        <authorList>
            <person name="Li F."/>
            <person name="Upadhyaya N.M."/>
            <person name="Sperschneider J."/>
            <person name="Matny O."/>
            <person name="Nguyen-Phuc H."/>
            <person name="Mago R."/>
            <person name="Raley C."/>
            <person name="Miller M.E."/>
            <person name="Silverstein K.A.T."/>
            <person name="Henningsen E."/>
            <person name="Hirsch C.D."/>
            <person name="Visser B."/>
            <person name="Pretorius Z.A."/>
            <person name="Steffenson B.J."/>
            <person name="Schwessinger B."/>
            <person name="Dodds P.N."/>
            <person name="Figueroa M."/>
        </authorList>
    </citation>
    <scope>NUCLEOTIDE SEQUENCE [LARGE SCALE GENOMIC DNA]</scope>
    <source>
        <strain evidence="2 3">Ug99</strain>
    </source>
</reference>
<dbReference type="AlphaFoldDB" id="A0A5B0R696"/>
<sequence>MQPPKGVLAKSDSEEPPPRERERATKIRGGRRTEEVDYQVDFLIQGFFKSKNPESPPSERTLALSSIHQHLPFKIRLSTIVQHRPTCVSRSEALIDW</sequence>
<comment type="caution">
    <text evidence="2">The sequence shown here is derived from an EMBL/GenBank/DDBJ whole genome shotgun (WGS) entry which is preliminary data.</text>
</comment>